<evidence type="ECO:0000313" key="2">
    <source>
        <dbReference type="Proteomes" id="UP000265520"/>
    </source>
</evidence>
<accession>A0A392TX37</accession>
<evidence type="ECO:0000313" key="1">
    <source>
        <dbReference type="EMBL" id="MCI65711.1"/>
    </source>
</evidence>
<dbReference type="EMBL" id="LXQA010680806">
    <property type="protein sequence ID" value="MCI65711.1"/>
    <property type="molecule type" value="Genomic_DNA"/>
</dbReference>
<keyword evidence="2" id="KW-1185">Reference proteome</keyword>
<proteinExistence type="predicted"/>
<protein>
    <submittedName>
        <fullName evidence="1">Uncharacterized protein</fullName>
    </submittedName>
</protein>
<dbReference type="AlphaFoldDB" id="A0A392TX37"/>
<sequence length="34" mass="3814">AFIIGQSSQRYYCAVAVGDDAVISAYRYLEHYLA</sequence>
<organism evidence="1 2">
    <name type="scientific">Trifolium medium</name>
    <dbReference type="NCBI Taxonomy" id="97028"/>
    <lineage>
        <taxon>Eukaryota</taxon>
        <taxon>Viridiplantae</taxon>
        <taxon>Streptophyta</taxon>
        <taxon>Embryophyta</taxon>
        <taxon>Tracheophyta</taxon>
        <taxon>Spermatophyta</taxon>
        <taxon>Magnoliopsida</taxon>
        <taxon>eudicotyledons</taxon>
        <taxon>Gunneridae</taxon>
        <taxon>Pentapetalae</taxon>
        <taxon>rosids</taxon>
        <taxon>fabids</taxon>
        <taxon>Fabales</taxon>
        <taxon>Fabaceae</taxon>
        <taxon>Papilionoideae</taxon>
        <taxon>50 kb inversion clade</taxon>
        <taxon>NPAAA clade</taxon>
        <taxon>Hologalegina</taxon>
        <taxon>IRL clade</taxon>
        <taxon>Trifolieae</taxon>
        <taxon>Trifolium</taxon>
    </lineage>
</organism>
<feature type="non-terminal residue" evidence="1">
    <location>
        <position position="1"/>
    </location>
</feature>
<reference evidence="1 2" key="1">
    <citation type="journal article" date="2018" name="Front. Plant Sci.">
        <title>Red Clover (Trifolium pratense) and Zigzag Clover (T. medium) - A Picture of Genomic Similarities and Differences.</title>
        <authorList>
            <person name="Dluhosova J."/>
            <person name="Istvanek J."/>
            <person name="Nedelnik J."/>
            <person name="Repkova J."/>
        </authorList>
    </citation>
    <scope>NUCLEOTIDE SEQUENCE [LARGE SCALE GENOMIC DNA]</scope>
    <source>
        <strain evidence="2">cv. 10/8</strain>
        <tissue evidence="1">Leaf</tissue>
    </source>
</reference>
<name>A0A392TX37_9FABA</name>
<dbReference type="Proteomes" id="UP000265520">
    <property type="component" value="Unassembled WGS sequence"/>
</dbReference>
<comment type="caution">
    <text evidence="1">The sequence shown here is derived from an EMBL/GenBank/DDBJ whole genome shotgun (WGS) entry which is preliminary data.</text>
</comment>